<accession>A0A5Q6RZL9</accession>
<feature type="region of interest" description="Disordered" evidence="1">
    <location>
        <begin position="1"/>
        <end position="68"/>
    </location>
</feature>
<feature type="compositionally biased region" description="Basic and acidic residues" evidence="1">
    <location>
        <begin position="48"/>
        <end position="68"/>
    </location>
</feature>
<sequence length="192" mass="21506">MFTRKNQTETPAAAQPATEAKPDGKGRPTPTRKEAEAARKAALKTPATRKDLARADRDRRAKERGKVREAMNTGDDRYLPARDKGPVKALARNVVDSRRNVGEYLMPVLVVILLVSLIRAPWAVSAIYLLWVVTIVGAIVDSIFLVRRVKREVAARYPDASTRGVTTYTIMRSTQIRRLRLPKPQVNRGDSY</sequence>
<keyword evidence="2" id="KW-1133">Transmembrane helix</keyword>
<dbReference type="EMBL" id="VDFQ02000002">
    <property type="protein sequence ID" value="KAA1423541.1"/>
    <property type="molecule type" value="Genomic_DNA"/>
</dbReference>
<dbReference type="InterPro" id="IPR021403">
    <property type="entry name" value="DUF3043"/>
</dbReference>
<protein>
    <submittedName>
        <fullName evidence="3">DUF3043 domain-containing protein</fullName>
    </submittedName>
</protein>
<reference evidence="3 4" key="1">
    <citation type="submission" date="2019-09" db="EMBL/GenBank/DDBJ databases">
        <title>Mumia zhuanghuii sp. nov. isolated from the intestinal contents of plateau pika (Ochotona curzoniae) in the Qinghai-Tibet plateau of China.</title>
        <authorList>
            <person name="Tian Z."/>
        </authorList>
    </citation>
    <scope>NUCLEOTIDE SEQUENCE [LARGE SCALE GENOMIC DNA]</scope>
    <source>
        <strain evidence="4">350</strain>
    </source>
</reference>
<feature type="transmembrane region" description="Helical" evidence="2">
    <location>
        <begin position="104"/>
        <end position="122"/>
    </location>
</feature>
<feature type="transmembrane region" description="Helical" evidence="2">
    <location>
        <begin position="128"/>
        <end position="146"/>
    </location>
</feature>
<evidence type="ECO:0000313" key="4">
    <source>
        <dbReference type="Proteomes" id="UP000307768"/>
    </source>
</evidence>
<comment type="caution">
    <text evidence="3">The sequence shown here is derived from an EMBL/GenBank/DDBJ whole genome shotgun (WGS) entry which is preliminary data.</text>
</comment>
<name>A0A5Q6RZL9_9ACTN</name>
<evidence type="ECO:0000256" key="1">
    <source>
        <dbReference type="SAM" id="MobiDB-lite"/>
    </source>
</evidence>
<gene>
    <name evidence="3" type="ORF">FE697_008055</name>
</gene>
<evidence type="ECO:0000256" key="2">
    <source>
        <dbReference type="SAM" id="Phobius"/>
    </source>
</evidence>
<dbReference type="AlphaFoldDB" id="A0A5Q6RZL9"/>
<proteinExistence type="predicted"/>
<evidence type="ECO:0000313" key="3">
    <source>
        <dbReference type="EMBL" id="KAA1423541.1"/>
    </source>
</evidence>
<feature type="compositionally biased region" description="Low complexity" evidence="1">
    <location>
        <begin position="8"/>
        <end position="19"/>
    </location>
</feature>
<feature type="compositionally biased region" description="Basic and acidic residues" evidence="1">
    <location>
        <begin position="20"/>
        <end position="39"/>
    </location>
</feature>
<dbReference type="RefSeq" id="WP_149769061.1">
    <property type="nucleotide sequence ID" value="NZ_VDFQ02000002.1"/>
</dbReference>
<organism evidence="3 4">
    <name type="scientific">Mumia zhuanghuii</name>
    <dbReference type="NCBI Taxonomy" id="2585211"/>
    <lineage>
        <taxon>Bacteria</taxon>
        <taxon>Bacillati</taxon>
        <taxon>Actinomycetota</taxon>
        <taxon>Actinomycetes</taxon>
        <taxon>Propionibacteriales</taxon>
        <taxon>Nocardioidaceae</taxon>
        <taxon>Mumia</taxon>
    </lineage>
</organism>
<dbReference type="Pfam" id="PF11241">
    <property type="entry name" value="DUF3043"/>
    <property type="match status" value="1"/>
</dbReference>
<keyword evidence="2" id="KW-0812">Transmembrane</keyword>
<dbReference type="OrthoDB" id="5194448at2"/>
<keyword evidence="2" id="KW-0472">Membrane</keyword>
<dbReference type="Proteomes" id="UP000307768">
    <property type="component" value="Unassembled WGS sequence"/>
</dbReference>